<evidence type="ECO:0000313" key="2">
    <source>
        <dbReference type="EnsemblPlants" id="OGLUM03G26750.1"/>
    </source>
</evidence>
<dbReference type="AlphaFoldDB" id="A0A0D9ZAI0"/>
<accession>A0A0D9ZAI0</accession>
<dbReference type="Proteomes" id="UP000026961">
    <property type="component" value="Chromosome 3"/>
</dbReference>
<sequence>MGAGLWDRQLGATEWCCGTASVPCLRSAQPVWEAGATECIGAADWGCGTVSVPRLHSARSAGQAAGPAATTTPHSHAAGPTRFHTPSPRDRAGPAPPVRATVFPRCHLVPAFPACEEEEIVPNQISSSRVRCGCTAAGGGWAGEACDDVGYRRLLPVALSNQIRYGSPSLSSLHGYTLSLHPQATTMMEESGTLDGDGSSIRCDMA</sequence>
<name>A0A0D9ZAI0_9ORYZ</name>
<evidence type="ECO:0000256" key="1">
    <source>
        <dbReference type="SAM" id="MobiDB-lite"/>
    </source>
</evidence>
<dbReference type="EnsemblPlants" id="OGLUM03G26750.1">
    <property type="protein sequence ID" value="OGLUM03G26750.1"/>
    <property type="gene ID" value="OGLUM03G26750"/>
</dbReference>
<feature type="compositionally biased region" description="Low complexity" evidence="1">
    <location>
        <begin position="58"/>
        <end position="80"/>
    </location>
</feature>
<dbReference type="STRING" id="40148.A0A0D9ZAI0"/>
<reference evidence="2" key="1">
    <citation type="submission" date="2015-04" db="UniProtKB">
        <authorList>
            <consortium name="EnsemblPlants"/>
        </authorList>
    </citation>
    <scope>IDENTIFICATION</scope>
</reference>
<reference evidence="2" key="2">
    <citation type="submission" date="2018-05" db="EMBL/GenBank/DDBJ databases">
        <title>OgluRS3 (Oryza glumaepatula Reference Sequence Version 3).</title>
        <authorList>
            <person name="Zhang J."/>
            <person name="Kudrna D."/>
            <person name="Lee S."/>
            <person name="Talag J."/>
            <person name="Welchert J."/>
            <person name="Wing R.A."/>
        </authorList>
    </citation>
    <scope>NUCLEOTIDE SEQUENCE [LARGE SCALE GENOMIC DNA]</scope>
</reference>
<organism evidence="2">
    <name type="scientific">Oryza glumipatula</name>
    <dbReference type="NCBI Taxonomy" id="40148"/>
    <lineage>
        <taxon>Eukaryota</taxon>
        <taxon>Viridiplantae</taxon>
        <taxon>Streptophyta</taxon>
        <taxon>Embryophyta</taxon>
        <taxon>Tracheophyta</taxon>
        <taxon>Spermatophyta</taxon>
        <taxon>Magnoliopsida</taxon>
        <taxon>Liliopsida</taxon>
        <taxon>Poales</taxon>
        <taxon>Poaceae</taxon>
        <taxon>BOP clade</taxon>
        <taxon>Oryzoideae</taxon>
        <taxon>Oryzeae</taxon>
        <taxon>Oryzinae</taxon>
        <taxon>Oryza</taxon>
    </lineage>
</organism>
<keyword evidence="3" id="KW-1185">Reference proteome</keyword>
<dbReference type="HOGENOM" id="CLU_1333750_0_0_1"/>
<feature type="region of interest" description="Disordered" evidence="1">
    <location>
        <begin position="58"/>
        <end position="96"/>
    </location>
</feature>
<proteinExistence type="predicted"/>
<protein>
    <submittedName>
        <fullName evidence="2">Uncharacterized protein</fullName>
    </submittedName>
</protein>
<dbReference type="Gramene" id="OGLUM03G26750.1">
    <property type="protein sequence ID" value="OGLUM03G26750.1"/>
    <property type="gene ID" value="OGLUM03G26750"/>
</dbReference>
<evidence type="ECO:0000313" key="3">
    <source>
        <dbReference type="Proteomes" id="UP000026961"/>
    </source>
</evidence>